<dbReference type="EMBL" id="CP013611">
    <property type="protein sequence ID" value="ALU42299.1"/>
    <property type="molecule type" value="Genomic_DNA"/>
</dbReference>
<name>A0A0U3GGR7_9GAMM</name>
<feature type="binding site" evidence="2">
    <location>
        <position position="81"/>
    </location>
    <ligand>
        <name>7-chloro-L-tryptophan</name>
        <dbReference type="ChEBI" id="CHEBI:58713"/>
    </ligand>
</feature>
<feature type="binding site" evidence="2">
    <location>
        <position position="190"/>
    </location>
    <ligand>
        <name>FAD</name>
        <dbReference type="ChEBI" id="CHEBI:57692"/>
    </ligand>
</feature>
<protein>
    <recommendedName>
        <fullName evidence="5">Tryptophan halogenase</fullName>
    </recommendedName>
</protein>
<dbReference type="PIRSF" id="PIRSF011396">
    <property type="entry name" value="Trp_halogenase"/>
    <property type="match status" value="1"/>
</dbReference>
<dbReference type="Proteomes" id="UP000069015">
    <property type="component" value="Chromosome 1"/>
</dbReference>
<dbReference type="RefSeq" id="WP_058795693.1">
    <property type="nucleotide sequence ID" value="NZ_CP013611.1"/>
</dbReference>
<dbReference type="SUPFAM" id="SSF51905">
    <property type="entry name" value="FAD/NAD(P)-binding domain"/>
    <property type="match status" value="1"/>
</dbReference>
<evidence type="ECO:0000256" key="1">
    <source>
        <dbReference type="PIRSR" id="PIRSR011396-1"/>
    </source>
</evidence>
<feature type="binding site" evidence="2">
    <location>
        <position position="340"/>
    </location>
    <ligand>
        <name>FAD</name>
        <dbReference type="ChEBI" id="CHEBI:57692"/>
    </ligand>
</feature>
<dbReference type="AlphaFoldDB" id="A0A0U3GGR7"/>
<feature type="binding site" evidence="2">
    <location>
        <begin position="16"/>
        <end position="19"/>
    </location>
    <ligand>
        <name>FAD</name>
        <dbReference type="ChEBI" id="CHEBI:57692"/>
    </ligand>
</feature>
<evidence type="ECO:0000313" key="4">
    <source>
        <dbReference type="Proteomes" id="UP000069015"/>
    </source>
</evidence>
<reference evidence="3 4" key="1">
    <citation type="submission" date="2015-12" db="EMBL/GenBank/DDBJ databases">
        <title>Complete genome sequence of Pseudoalteromonas rubra SCSIO 6842, harboring a conjugative plasmid.</title>
        <authorList>
            <person name="Li B."/>
            <person name="Wang X."/>
        </authorList>
    </citation>
    <scope>NUCLEOTIDE SEQUENCE [LARGE SCALE GENOMIC DNA]</scope>
    <source>
        <strain evidence="3 4">SCSIO 6842</strain>
    </source>
</reference>
<dbReference type="InterPro" id="IPR006905">
    <property type="entry name" value="Flavin_halogenase"/>
</dbReference>
<accession>A0A0U3GGR7</accession>
<keyword evidence="2" id="KW-0274">FAD</keyword>
<dbReference type="GO" id="GO:0000166">
    <property type="term" value="F:nucleotide binding"/>
    <property type="evidence" value="ECO:0007669"/>
    <property type="project" value="UniProtKB-KW"/>
</dbReference>
<dbReference type="InterPro" id="IPR033856">
    <property type="entry name" value="Trp_halogen"/>
</dbReference>
<dbReference type="InterPro" id="IPR050816">
    <property type="entry name" value="Flavin-dep_Halogenase_NPB"/>
</dbReference>
<keyword evidence="2" id="KW-0285">Flavoprotein</keyword>
<dbReference type="Pfam" id="PF04820">
    <property type="entry name" value="Trp_halogenase"/>
    <property type="match status" value="1"/>
</dbReference>
<evidence type="ECO:0000313" key="3">
    <source>
        <dbReference type="EMBL" id="ALU42299.1"/>
    </source>
</evidence>
<gene>
    <name evidence="3" type="ORF">AT705_04675</name>
</gene>
<evidence type="ECO:0008006" key="5">
    <source>
        <dbReference type="Google" id="ProtNLM"/>
    </source>
</evidence>
<dbReference type="InterPro" id="IPR036188">
    <property type="entry name" value="FAD/NAD-bd_sf"/>
</dbReference>
<dbReference type="KEGG" id="prr:AT705_04675"/>
<dbReference type="Gene3D" id="3.50.50.60">
    <property type="entry name" value="FAD/NAD(P)-binding domain"/>
    <property type="match status" value="1"/>
</dbReference>
<dbReference type="GO" id="GO:0004497">
    <property type="term" value="F:monooxygenase activity"/>
    <property type="evidence" value="ECO:0007669"/>
    <property type="project" value="InterPro"/>
</dbReference>
<proteinExistence type="predicted"/>
<keyword evidence="2" id="KW-0547">Nucleotide-binding</keyword>
<dbReference type="PANTHER" id="PTHR43747">
    <property type="entry name" value="FAD-BINDING PROTEIN"/>
    <property type="match status" value="1"/>
</dbReference>
<dbReference type="PANTHER" id="PTHR43747:SF4">
    <property type="entry name" value="FLAVIN-DEPENDENT TRYPTOPHAN HALOGENASE"/>
    <property type="match status" value="1"/>
</dbReference>
<organism evidence="3 4">
    <name type="scientific">Pseudoalteromonas rubra</name>
    <dbReference type="NCBI Taxonomy" id="43658"/>
    <lineage>
        <taxon>Bacteria</taxon>
        <taxon>Pseudomonadati</taxon>
        <taxon>Pseudomonadota</taxon>
        <taxon>Gammaproteobacteria</taxon>
        <taxon>Alteromonadales</taxon>
        <taxon>Pseudoalteromonadaceae</taxon>
        <taxon>Pseudoalteromonas</taxon>
    </lineage>
</organism>
<feature type="binding site" evidence="2">
    <location>
        <position position="349"/>
    </location>
    <ligand>
        <name>L-tryptophan</name>
        <dbReference type="ChEBI" id="CHEBI:57912"/>
    </ligand>
</feature>
<evidence type="ECO:0000256" key="2">
    <source>
        <dbReference type="PIRSR" id="PIRSR011396-2"/>
    </source>
</evidence>
<feature type="active site" evidence="1">
    <location>
        <position position="81"/>
    </location>
</feature>
<sequence length="513" mass="57685">MQNAETKIKRIVIVGGGTAGWLAANHLAADASEDVSITLVESPDIPTIGVGEGTVPVIVDSLKKFGIRESDMFRLCDATFKNGIHFVGWNKPVNGQPHCYFHPFDDPNVNGVNLLPYWLHQLPGARARFDQSVSIQAHIALENKAPKLITNAEYERMINYAFHLDAGKFSALLSEHAIKNRQVNHVLDEVESVKLALDGSISGLQLRHGGLLEGDLFIDCSGFQSLLLGKALNTPFIDKSDVLFANHAVVTQVPYENEHEVPPYTISTAQQAGWIWDIGLQTRKGVGHVYSDQFMSHEQAHRDLSDYLGKPEDTVESRLIKMQVGYRSQAWVKNCIGIGLSQGFVEPLEATGLLVFDLAARMLSKRLPGERQEIPAIAQQFNQHMTHVWQSIVDFIKLHYCISDRDDSEFWRMNRLPESIPESLQHKLALWRNDIPNEYDFVSSLDVFRLENHLYVLYGMNYPSQCNYPSPQKLSQQEAMLKLVAQQQQKAGAMLETHSNLIAKAARYGFQRI</sequence>